<name>A0ABV1IRI4_9FIRM</name>
<dbReference type="PANTHER" id="PTHR34294:SF1">
    <property type="entry name" value="TRANSCRIPTIONAL REGULATOR LSRR"/>
    <property type="match status" value="1"/>
</dbReference>
<dbReference type="Gene3D" id="1.10.10.60">
    <property type="entry name" value="Homeodomain-like"/>
    <property type="match status" value="1"/>
</dbReference>
<keyword evidence="8" id="KW-1185">Reference proteome</keyword>
<dbReference type="InterPro" id="IPR013324">
    <property type="entry name" value="RNA_pol_sigma_r3/r4-like"/>
</dbReference>
<evidence type="ECO:0000259" key="6">
    <source>
        <dbReference type="Pfam" id="PF04545"/>
    </source>
</evidence>
<dbReference type="Pfam" id="PF04198">
    <property type="entry name" value="Sugar-bind"/>
    <property type="match status" value="1"/>
</dbReference>
<gene>
    <name evidence="7" type="ORF">AAAU51_01375</name>
</gene>
<evidence type="ECO:0000259" key="5">
    <source>
        <dbReference type="Pfam" id="PF04198"/>
    </source>
</evidence>
<dbReference type="InterPro" id="IPR051054">
    <property type="entry name" value="SorC_transcr_regulators"/>
</dbReference>
<reference evidence="7 8" key="1">
    <citation type="submission" date="2024-04" db="EMBL/GenBank/DDBJ databases">
        <title>Human intestinal bacterial collection.</title>
        <authorList>
            <person name="Pauvert C."/>
            <person name="Hitch T.C.A."/>
            <person name="Clavel T."/>
        </authorList>
    </citation>
    <scope>NUCLEOTIDE SEQUENCE [LARGE SCALE GENOMIC DNA]</scope>
    <source>
        <strain evidence="7 8">CLA-AA-H249</strain>
    </source>
</reference>
<organism evidence="7 8">
    <name type="scientific">Anaerostipes amylophilus</name>
    <dbReference type="NCBI Taxonomy" id="2981779"/>
    <lineage>
        <taxon>Bacteria</taxon>
        <taxon>Bacillati</taxon>
        <taxon>Bacillota</taxon>
        <taxon>Clostridia</taxon>
        <taxon>Lachnospirales</taxon>
        <taxon>Lachnospiraceae</taxon>
        <taxon>Anaerostipes</taxon>
    </lineage>
</organism>
<dbReference type="SUPFAM" id="SSF100950">
    <property type="entry name" value="NagB/RpiA/CoA transferase-like"/>
    <property type="match status" value="1"/>
</dbReference>
<evidence type="ECO:0000256" key="3">
    <source>
        <dbReference type="ARBA" id="ARBA00023125"/>
    </source>
</evidence>
<dbReference type="PANTHER" id="PTHR34294">
    <property type="entry name" value="TRANSCRIPTIONAL REGULATOR-RELATED"/>
    <property type="match status" value="1"/>
</dbReference>
<feature type="domain" description="Sugar-binding" evidence="5">
    <location>
        <begin position="62"/>
        <end position="311"/>
    </location>
</feature>
<dbReference type="Proteomes" id="UP001482154">
    <property type="component" value="Unassembled WGS sequence"/>
</dbReference>
<comment type="caution">
    <text evidence="7">The sequence shown here is derived from an EMBL/GenBank/DDBJ whole genome shotgun (WGS) entry which is preliminary data.</text>
</comment>
<evidence type="ECO:0000256" key="2">
    <source>
        <dbReference type="ARBA" id="ARBA00023015"/>
    </source>
</evidence>
<keyword evidence="4" id="KW-0804">Transcription</keyword>
<dbReference type="InterPro" id="IPR007630">
    <property type="entry name" value="RNA_pol_sigma70_r4"/>
</dbReference>
<dbReference type="InterPro" id="IPR037171">
    <property type="entry name" value="NagB/RpiA_transferase-like"/>
</dbReference>
<dbReference type="InterPro" id="IPR007324">
    <property type="entry name" value="Sugar-bd_dom_put"/>
</dbReference>
<dbReference type="RefSeq" id="WP_055198506.1">
    <property type="nucleotide sequence ID" value="NZ_JAOQJG010000011.1"/>
</dbReference>
<comment type="similarity">
    <text evidence="1">Belongs to the SorC transcriptional regulatory family.</text>
</comment>
<feature type="domain" description="RNA polymerase sigma-70 region 4" evidence="6">
    <location>
        <begin position="19"/>
        <end position="49"/>
    </location>
</feature>
<sequence length="312" mass="34835">MKKIENNDAMLDRITLIATLYYKDKLSQQEIAKKLNISRPWVSKLLTRAEELGIVKIEIESPILGNTQLEQRLCDKYQLEYACVIDNSDTSRDYLSIAAVNYFISQIKPNDIIGVAWGNAISRFIRHIHPLKFTDIQIVPLAGSFGASFDTLPNYNVIQLADLTGGKSHLLHFPAFCSSKEEYETLSSNPKVQSTLNLAENSDIIVTGIGTFETSFLTRHDILSADEVTQLKKSGAIGDISLQFLTSDSKLIETELTKRIIRADIFKASKHARVSIGIAEGIYKKDIIHSALSLHLINSFFTTKETALALLD</sequence>
<dbReference type="EMBL" id="JBBNIN010000002">
    <property type="protein sequence ID" value="MEQ2709828.1"/>
    <property type="molecule type" value="Genomic_DNA"/>
</dbReference>
<dbReference type="Pfam" id="PF04545">
    <property type="entry name" value="Sigma70_r4"/>
    <property type="match status" value="1"/>
</dbReference>
<evidence type="ECO:0000313" key="7">
    <source>
        <dbReference type="EMBL" id="MEQ2709828.1"/>
    </source>
</evidence>
<protein>
    <submittedName>
        <fullName evidence="7">Sugar-binding domain-containing protein</fullName>
    </submittedName>
</protein>
<dbReference type="SUPFAM" id="SSF88659">
    <property type="entry name" value="Sigma3 and sigma4 domains of RNA polymerase sigma factors"/>
    <property type="match status" value="1"/>
</dbReference>
<accession>A0ABV1IRI4</accession>
<keyword evidence="3" id="KW-0238">DNA-binding</keyword>
<dbReference type="Gene3D" id="3.40.50.1360">
    <property type="match status" value="1"/>
</dbReference>
<keyword evidence="2" id="KW-0805">Transcription regulation</keyword>
<evidence type="ECO:0000256" key="4">
    <source>
        <dbReference type="ARBA" id="ARBA00023163"/>
    </source>
</evidence>
<proteinExistence type="inferred from homology"/>
<evidence type="ECO:0000313" key="8">
    <source>
        <dbReference type="Proteomes" id="UP001482154"/>
    </source>
</evidence>
<evidence type="ECO:0000256" key="1">
    <source>
        <dbReference type="ARBA" id="ARBA00010466"/>
    </source>
</evidence>